<dbReference type="HOGENOM" id="CLU_019845_0_1_1"/>
<evidence type="ECO:0000313" key="2">
    <source>
        <dbReference type="EMBL" id="EST08196.1"/>
    </source>
</evidence>
<dbReference type="Gene3D" id="3.50.50.100">
    <property type="match status" value="1"/>
</dbReference>
<dbReference type="PRINTS" id="PR00368">
    <property type="entry name" value="FADPNR"/>
</dbReference>
<keyword evidence="3" id="KW-1185">Reference proteome</keyword>
<dbReference type="PANTHER" id="PTHR43735">
    <property type="entry name" value="APOPTOSIS-INDUCING FACTOR 1"/>
    <property type="match status" value="1"/>
</dbReference>
<dbReference type="InterPro" id="IPR023753">
    <property type="entry name" value="FAD/NAD-binding_dom"/>
</dbReference>
<dbReference type="GO" id="GO:0004174">
    <property type="term" value="F:electron-transferring-flavoprotein dehydrogenase activity"/>
    <property type="evidence" value="ECO:0007669"/>
    <property type="project" value="TreeGrafter"/>
</dbReference>
<reference evidence="3" key="1">
    <citation type="journal article" date="2013" name="Genome Announc.">
        <title>Draft genome sequence of Pseudozyma brasiliensis sp. nov. strain GHG001, a high producer of endo-1,4-xylanase isolated from an insect pest of sugarcane.</title>
        <authorList>
            <person name="Oliveira J.V.D.C."/>
            <person name="dos Santos R.A.C."/>
            <person name="Borges T.A."/>
            <person name="Riano-Pachon D.M."/>
            <person name="Goldman G.H."/>
        </authorList>
    </citation>
    <scope>NUCLEOTIDE SEQUENCE [LARGE SCALE GENOMIC DNA]</scope>
    <source>
        <strain evidence="3">GHG001</strain>
    </source>
</reference>
<protein>
    <recommendedName>
        <fullName evidence="1">FAD/NAD(P)-binding domain-containing protein</fullName>
    </recommendedName>
</protein>
<sequence>MGAAAAKPRNVVIVGGSYVGIRLAQALLPSLPSTHRLVVVEANSHFHHLFTFPRFSVLRRGGEEKALVPYSHALVDAEKPGVEGRMVHARAVAIHESGEGGYLQLDRKVDDFGEKIDFDYLALATGTELREPWSLPSASHDGAQAKHEAVNTLRSYQDSIAAANQIVIVGGGAVGVQVACDIAEVYPGRNVTVVHSRERLMNTFHPDLHDVVAKRFAERGVRTRLGVRVDLPREGFPTFEEGKMVDVRLQDGSKLEADLVLMCTGQTPRSELLASYAPTAITKNGFISVQPTLQIQSPHPTVLHKRIFALGDIADSGAAKTVRSAIGQIQTVKNNILALIQGAQKLEHFNPGPSGIHLQLGLYESIKFANPTDGGEPRNGGVQRDSAADLGVERMWDSLRVPKGTNWKL</sequence>
<evidence type="ECO:0000313" key="3">
    <source>
        <dbReference type="Proteomes" id="UP000019377"/>
    </source>
</evidence>
<dbReference type="GO" id="GO:0005737">
    <property type="term" value="C:cytoplasm"/>
    <property type="evidence" value="ECO:0007669"/>
    <property type="project" value="TreeGrafter"/>
</dbReference>
<dbReference type="GeneID" id="27418104"/>
<dbReference type="eggNOG" id="KOG2495">
    <property type="taxonomic scope" value="Eukaryota"/>
</dbReference>
<dbReference type="AlphaFoldDB" id="V5ECN1"/>
<dbReference type="RefSeq" id="XP_016293185.1">
    <property type="nucleotide sequence ID" value="XM_016435484.1"/>
</dbReference>
<proteinExistence type="predicted"/>
<name>V5ECN1_KALBG</name>
<dbReference type="GO" id="GO:0050660">
    <property type="term" value="F:flavin adenine dinucleotide binding"/>
    <property type="evidence" value="ECO:0007669"/>
    <property type="project" value="TreeGrafter"/>
</dbReference>
<feature type="domain" description="FAD/NAD(P)-binding" evidence="1">
    <location>
        <begin position="10"/>
        <end position="326"/>
    </location>
</feature>
<dbReference type="OMA" id="QTEPWIN"/>
<dbReference type="OrthoDB" id="202203at2759"/>
<dbReference type="Proteomes" id="UP000019377">
    <property type="component" value="Unassembled WGS sequence"/>
</dbReference>
<accession>V5ECN1</accession>
<dbReference type="SUPFAM" id="SSF51905">
    <property type="entry name" value="FAD/NAD(P)-binding domain"/>
    <property type="match status" value="1"/>
</dbReference>
<dbReference type="STRING" id="1365824.V5ECN1"/>
<gene>
    <name evidence="2" type="ORF">PSEUBRA_SCAF18g04786</name>
</gene>
<dbReference type="Pfam" id="PF07992">
    <property type="entry name" value="Pyr_redox_2"/>
    <property type="match status" value="1"/>
</dbReference>
<dbReference type="EMBL" id="KI545860">
    <property type="protein sequence ID" value="EST08196.1"/>
    <property type="molecule type" value="Genomic_DNA"/>
</dbReference>
<dbReference type="InterPro" id="IPR036188">
    <property type="entry name" value="FAD/NAD-bd_sf"/>
</dbReference>
<evidence type="ECO:0000259" key="1">
    <source>
        <dbReference type="Pfam" id="PF07992"/>
    </source>
</evidence>
<organism evidence="2 3">
    <name type="scientific">Kalmanozyma brasiliensis (strain GHG001)</name>
    <name type="common">Yeast</name>
    <name type="synonym">Pseudozyma brasiliensis</name>
    <dbReference type="NCBI Taxonomy" id="1365824"/>
    <lineage>
        <taxon>Eukaryota</taxon>
        <taxon>Fungi</taxon>
        <taxon>Dikarya</taxon>
        <taxon>Basidiomycota</taxon>
        <taxon>Ustilaginomycotina</taxon>
        <taxon>Ustilaginomycetes</taxon>
        <taxon>Ustilaginales</taxon>
        <taxon>Ustilaginaceae</taxon>
        <taxon>Kalmanozyma</taxon>
    </lineage>
</organism>
<dbReference type="PANTHER" id="PTHR43735:SF11">
    <property type="entry name" value="HYPOTHETICAL OXIDOREDUCTASE (EUROFUNG)"/>
    <property type="match status" value="1"/>
</dbReference>